<proteinExistence type="predicted"/>
<accession>A0A819YNM6</accession>
<sequence>MIIGLILIICGSLAGSITKAVLIFIGVIFLVNAALWALWFYFFIRKKFVTIIGGCGTITLKFDKSTARDFEAKLSELIYMTKMQRMNQQNNIPGAPFLPSVPIPVAPSRQKY</sequence>
<evidence type="ECO:0000256" key="1">
    <source>
        <dbReference type="SAM" id="Phobius"/>
    </source>
</evidence>
<keyword evidence="1" id="KW-0472">Membrane</keyword>
<keyword evidence="1" id="KW-0812">Transmembrane</keyword>
<dbReference type="Proteomes" id="UP000663860">
    <property type="component" value="Unassembled WGS sequence"/>
</dbReference>
<gene>
    <name evidence="2" type="ORF">IZO911_LOCUS42187</name>
    <name evidence="3" type="ORF">KXQ929_LOCUS37293</name>
</gene>
<keyword evidence="1" id="KW-1133">Transmembrane helix</keyword>
<evidence type="ECO:0000313" key="4">
    <source>
        <dbReference type="Proteomes" id="UP000663868"/>
    </source>
</evidence>
<organism evidence="3 4">
    <name type="scientific">Adineta steineri</name>
    <dbReference type="NCBI Taxonomy" id="433720"/>
    <lineage>
        <taxon>Eukaryota</taxon>
        <taxon>Metazoa</taxon>
        <taxon>Spiralia</taxon>
        <taxon>Gnathifera</taxon>
        <taxon>Rotifera</taxon>
        <taxon>Eurotatoria</taxon>
        <taxon>Bdelloidea</taxon>
        <taxon>Adinetida</taxon>
        <taxon>Adinetidae</taxon>
        <taxon>Adineta</taxon>
    </lineage>
</organism>
<dbReference type="EMBL" id="CAJOBB010006126">
    <property type="protein sequence ID" value="CAF4151682.1"/>
    <property type="molecule type" value="Genomic_DNA"/>
</dbReference>
<name>A0A819YNM6_9BILA</name>
<reference evidence="3" key="1">
    <citation type="submission" date="2021-02" db="EMBL/GenBank/DDBJ databases">
        <authorList>
            <person name="Nowell W R."/>
        </authorList>
    </citation>
    <scope>NUCLEOTIDE SEQUENCE</scope>
</reference>
<dbReference type="Proteomes" id="UP000663868">
    <property type="component" value="Unassembled WGS sequence"/>
</dbReference>
<protein>
    <submittedName>
        <fullName evidence="3">Uncharacterized protein</fullName>
    </submittedName>
</protein>
<dbReference type="EMBL" id="CAJNOE010001751">
    <property type="protein sequence ID" value="CAF1447899.1"/>
    <property type="molecule type" value="Genomic_DNA"/>
</dbReference>
<feature type="transmembrane region" description="Helical" evidence="1">
    <location>
        <begin position="24"/>
        <end position="44"/>
    </location>
</feature>
<evidence type="ECO:0000313" key="2">
    <source>
        <dbReference type="EMBL" id="CAF1447899.1"/>
    </source>
</evidence>
<comment type="caution">
    <text evidence="3">The sequence shown here is derived from an EMBL/GenBank/DDBJ whole genome shotgun (WGS) entry which is preliminary data.</text>
</comment>
<dbReference type="AlphaFoldDB" id="A0A819YNM6"/>
<evidence type="ECO:0000313" key="3">
    <source>
        <dbReference type="EMBL" id="CAF4151682.1"/>
    </source>
</evidence>